<keyword evidence="4" id="KW-1185">Reference proteome</keyword>
<reference evidence="4" key="1">
    <citation type="journal article" date="2019" name="Int. J. Syst. Evol. Microbiol.">
        <title>The Global Catalogue of Microorganisms (GCM) 10K type strain sequencing project: providing services to taxonomists for standard genome sequencing and annotation.</title>
        <authorList>
            <consortium name="The Broad Institute Genomics Platform"/>
            <consortium name="The Broad Institute Genome Sequencing Center for Infectious Disease"/>
            <person name="Wu L."/>
            <person name="Ma J."/>
        </authorList>
    </citation>
    <scope>NUCLEOTIDE SEQUENCE [LARGE SCALE GENOMIC DNA]</scope>
    <source>
        <strain evidence="4">JCM 13852</strain>
    </source>
</reference>
<dbReference type="EMBL" id="JBHSPC010000037">
    <property type="protein sequence ID" value="MFC5671392.1"/>
    <property type="molecule type" value="Genomic_DNA"/>
</dbReference>
<name>A0ABW0XLF3_9ACTN</name>
<accession>A0ABW0XLF3</accession>
<proteinExistence type="predicted"/>
<organism evidence="3 4">
    <name type="scientific">Streptomyces incanus</name>
    <dbReference type="NCBI Taxonomy" id="887453"/>
    <lineage>
        <taxon>Bacteria</taxon>
        <taxon>Bacillati</taxon>
        <taxon>Actinomycetota</taxon>
        <taxon>Actinomycetes</taxon>
        <taxon>Kitasatosporales</taxon>
        <taxon>Streptomycetaceae</taxon>
        <taxon>Streptomyces</taxon>
    </lineage>
</organism>
<dbReference type="RefSeq" id="WP_381211388.1">
    <property type="nucleotide sequence ID" value="NZ_JBHSPC010000037.1"/>
</dbReference>
<feature type="compositionally biased region" description="Basic and acidic residues" evidence="1">
    <location>
        <begin position="32"/>
        <end position="41"/>
    </location>
</feature>
<gene>
    <name evidence="3" type="ORF">ACFP2V_15075</name>
</gene>
<keyword evidence="2" id="KW-0732">Signal</keyword>
<protein>
    <recommendedName>
        <fullName evidence="5">Lipoprotein</fullName>
    </recommendedName>
</protein>
<feature type="region of interest" description="Disordered" evidence="1">
    <location>
        <begin position="26"/>
        <end position="54"/>
    </location>
</feature>
<dbReference type="PROSITE" id="PS51257">
    <property type="entry name" value="PROKAR_LIPOPROTEIN"/>
    <property type="match status" value="1"/>
</dbReference>
<dbReference type="Proteomes" id="UP001596183">
    <property type="component" value="Unassembled WGS sequence"/>
</dbReference>
<sequence>MRTTAVRRSALTASAAALALLVTACGGSDDSDSGKGDEGKVDSSSSSSSSAPAAKALTAAELEKAALVQADVKDGKVVTKVPATDDVSADKVKADDEACQPLANLQLAVPVGSPAATVKRSWTGEPKKPAKGAGVEEALLAGLAVDKVLVTLASYEDGGAEQVVKDVDAAAEKCAGGFTVTAAGEKIEFLKAAKAEGPKGADESVEITLTMAADEGVEAPVKIVVARTGATVAGFSAVNFGAVATGEEAPFPAQISDAQLAKLG</sequence>
<comment type="caution">
    <text evidence="3">The sequence shown here is derived from an EMBL/GenBank/DDBJ whole genome shotgun (WGS) entry which is preliminary data.</text>
</comment>
<evidence type="ECO:0000256" key="2">
    <source>
        <dbReference type="SAM" id="SignalP"/>
    </source>
</evidence>
<feature type="compositionally biased region" description="Low complexity" evidence="1">
    <location>
        <begin position="42"/>
        <end position="54"/>
    </location>
</feature>
<feature type="signal peptide" evidence="2">
    <location>
        <begin position="1"/>
        <end position="24"/>
    </location>
</feature>
<evidence type="ECO:0000313" key="4">
    <source>
        <dbReference type="Proteomes" id="UP001596183"/>
    </source>
</evidence>
<evidence type="ECO:0000313" key="3">
    <source>
        <dbReference type="EMBL" id="MFC5671392.1"/>
    </source>
</evidence>
<evidence type="ECO:0000256" key="1">
    <source>
        <dbReference type="SAM" id="MobiDB-lite"/>
    </source>
</evidence>
<feature type="chain" id="PRO_5047461396" description="Lipoprotein" evidence="2">
    <location>
        <begin position="25"/>
        <end position="264"/>
    </location>
</feature>
<evidence type="ECO:0008006" key="5">
    <source>
        <dbReference type="Google" id="ProtNLM"/>
    </source>
</evidence>